<dbReference type="Proteomes" id="UP000288805">
    <property type="component" value="Unassembled WGS sequence"/>
</dbReference>
<comment type="caution">
    <text evidence="1">The sequence shown here is derived from an EMBL/GenBank/DDBJ whole genome shotgun (WGS) entry which is preliminary data.</text>
</comment>
<evidence type="ECO:0000313" key="1">
    <source>
        <dbReference type="EMBL" id="RVW87733.1"/>
    </source>
</evidence>
<protein>
    <submittedName>
        <fullName evidence="1">Uncharacterized protein</fullName>
    </submittedName>
</protein>
<name>A0A438HTD5_VITVI</name>
<organism evidence="1 2">
    <name type="scientific">Vitis vinifera</name>
    <name type="common">Grape</name>
    <dbReference type="NCBI Taxonomy" id="29760"/>
    <lineage>
        <taxon>Eukaryota</taxon>
        <taxon>Viridiplantae</taxon>
        <taxon>Streptophyta</taxon>
        <taxon>Embryophyta</taxon>
        <taxon>Tracheophyta</taxon>
        <taxon>Spermatophyta</taxon>
        <taxon>Magnoliopsida</taxon>
        <taxon>eudicotyledons</taxon>
        <taxon>Gunneridae</taxon>
        <taxon>Pentapetalae</taxon>
        <taxon>rosids</taxon>
        <taxon>Vitales</taxon>
        <taxon>Vitaceae</taxon>
        <taxon>Viteae</taxon>
        <taxon>Vitis</taxon>
    </lineage>
</organism>
<reference evidence="1 2" key="1">
    <citation type="journal article" date="2018" name="PLoS Genet.">
        <title>Population sequencing reveals clonal diversity and ancestral inbreeding in the grapevine cultivar Chardonnay.</title>
        <authorList>
            <person name="Roach M.J."/>
            <person name="Johnson D.L."/>
            <person name="Bohlmann J."/>
            <person name="van Vuuren H.J."/>
            <person name="Jones S.J."/>
            <person name="Pretorius I.S."/>
            <person name="Schmidt S.A."/>
            <person name="Borneman A.R."/>
        </authorList>
    </citation>
    <scope>NUCLEOTIDE SEQUENCE [LARGE SCALE GENOMIC DNA]</scope>
    <source>
        <strain evidence="2">cv. Chardonnay</strain>
        <tissue evidence="1">Leaf</tissue>
    </source>
</reference>
<dbReference type="EMBL" id="QGNW01000180">
    <property type="protein sequence ID" value="RVW87733.1"/>
    <property type="molecule type" value="Genomic_DNA"/>
</dbReference>
<accession>A0A438HTD5</accession>
<sequence length="149" mass="17171">MTGIPVVDKKCSIFYDWGALTVCSVFAEVFIKVDDVLESKLERQFQLVIDKGTLDAIGLHPDGPIKRFFIEKESFYKIVIIRKYEEEKRVKFWKDNWCDQPGELSLREAFPALFSIAIVKDAWAVEAWEHEGKGDARTIVSQDYSMIGM</sequence>
<dbReference type="AlphaFoldDB" id="A0A438HTD5"/>
<gene>
    <name evidence="1" type="ORF">CK203_043938</name>
</gene>
<evidence type="ECO:0000313" key="2">
    <source>
        <dbReference type="Proteomes" id="UP000288805"/>
    </source>
</evidence>
<proteinExistence type="predicted"/>